<sequence length="106" mass="11929">SDGWGLGQLHAWGREGRMKFDRKLRNKVTLPYDVDPTDSCGSLCPGFGGGKLDVGHPMSRGPSKHWREVLTKAGIQLDKLAELHREMYKASEADPRMLVRKDRPMP</sequence>
<dbReference type="Proteomes" id="UP001189429">
    <property type="component" value="Unassembled WGS sequence"/>
</dbReference>
<evidence type="ECO:0000313" key="2">
    <source>
        <dbReference type="Proteomes" id="UP001189429"/>
    </source>
</evidence>
<protein>
    <submittedName>
        <fullName evidence="1">Uncharacterized protein</fullName>
    </submittedName>
</protein>
<comment type="caution">
    <text evidence="1">The sequence shown here is derived from an EMBL/GenBank/DDBJ whole genome shotgun (WGS) entry which is preliminary data.</text>
</comment>
<gene>
    <name evidence="1" type="ORF">PCOR1329_LOCUS6929</name>
</gene>
<accession>A0ABN9PXI7</accession>
<reference evidence="1" key="1">
    <citation type="submission" date="2023-10" db="EMBL/GenBank/DDBJ databases">
        <authorList>
            <person name="Chen Y."/>
            <person name="Shah S."/>
            <person name="Dougan E. K."/>
            <person name="Thang M."/>
            <person name="Chan C."/>
        </authorList>
    </citation>
    <scope>NUCLEOTIDE SEQUENCE [LARGE SCALE GENOMIC DNA]</scope>
</reference>
<name>A0ABN9PXI7_9DINO</name>
<keyword evidence="2" id="KW-1185">Reference proteome</keyword>
<feature type="non-terminal residue" evidence="1">
    <location>
        <position position="106"/>
    </location>
</feature>
<dbReference type="EMBL" id="CAUYUJ010001872">
    <property type="protein sequence ID" value="CAK0798020.1"/>
    <property type="molecule type" value="Genomic_DNA"/>
</dbReference>
<organism evidence="1 2">
    <name type="scientific">Prorocentrum cordatum</name>
    <dbReference type="NCBI Taxonomy" id="2364126"/>
    <lineage>
        <taxon>Eukaryota</taxon>
        <taxon>Sar</taxon>
        <taxon>Alveolata</taxon>
        <taxon>Dinophyceae</taxon>
        <taxon>Prorocentrales</taxon>
        <taxon>Prorocentraceae</taxon>
        <taxon>Prorocentrum</taxon>
    </lineage>
</organism>
<evidence type="ECO:0000313" key="1">
    <source>
        <dbReference type="EMBL" id="CAK0798020.1"/>
    </source>
</evidence>
<feature type="non-terminal residue" evidence="1">
    <location>
        <position position="1"/>
    </location>
</feature>
<proteinExistence type="predicted"/>